<keyword evidence="6" id="KW-1185">Reference proteome</keyword>
<feature type="region of interest" description="Disordered" evidence="3">
    <location>
        <begin position="186"/>
        <end position="209"/>
    </location>
</feature>
<dbReference type="Pfam" id="PF01476">
    <property type="entry name" value="LysM"/>
    <property type="match status" value="1"/>
</dbReference>
<dbReference type="PANTHER" id="PTHR34997">
    <property type="entry name" value="AM15"/>
    <property type="match status" value="1"/>
</dbReference>
<organism evidence="5 6">
    <name type="scientific">Microthyrium microscopicum</name>
    <dbReference type="NCBI Taxonomy" id="703497"/>
    <lineage>
        <taxon>Eukaryota</taxon>
        <taxon>Fungi</taxon>
        <taxon>Dikarya</taxon>
        <taxon>Ascomycota</taxon>
        <taxon>Pezizomycotina</taxon>
        <taxon>Dothideomycetes</taxon>
        <taxon>Dothideomycetes incertae sedis</taxon>
        <taxon>Microthyriales</taxon>
        <taxon>Microthyriaceae</taxon>
        <taxon>Microthyrium</taxon>
    </lineage>
</organism>
<proteinExistence type="predicted"/>
<feature type="compositionally biased region" description="Pro residues" evidence="3">
    <location>
        <begin position="87"/>
        <end position="100"/>
    </location>
</feature>
<protein>
    <recommendedName>
        <fullName evidence="4">LysM domain-containing protein</fullName>
    </recommendedName>
</protein>
<feature type="region of interest" description="Disordered" evidence="3">
    <location>
        <begin position="83"/>
        <end position="123"/>
    </location>
</feature>
<dbReference type="SUPFAM" id="SSF54106">
    <property type="entry name" value="LysM domain"/>
    <property type="match status" value="1"/>
</dbReference>
<dbReference type="Proteomes" id="UP000799302">
    <property type="component" value="Unassembled WGS sequence"/>
</dbReference>
<evidence type="ECO:0000256" key="2">
    <source>
        <dbReference type="ARBA" id="ARBA00023026"/>
    </source>
</evidence>
<dbReference type="InterPro" id="IPR018392">
    <property type="entry name" value="LysM"/>
</dbReference>
<dbReference type="PANTHER" id="PTHR34997:SF1">
    <property type="entry name" value="PEPTIDOGLYCAN-BINDING LYSIN DOMAIN"/>
    <property type="match status" value="1"/>
</dbReference>
<name>A0A6A6U8G5_9PEZI</name>
<dbReference type="CDD" id="cd00118">
    <property type="entry name" value="LysM"/>
    <property type="match status" value="1"/>
</dbReference>
<evidence type="ECO:0000256" key="1">
    <source>
        <dbReference type="ARBA" id="ARBA00022669"/>
    </source>
</evidence>
<dbReference type="GO" id="GO:0008061">
    <property type="term" value="F:chitin binding"/>
    <property type="evidence" value="ECO:0007669"/>
    <property type="project" value="UniProtKB-KW"/>
</dbReference>
<feature type="compositionally biased region" description="Pro residues" evidence="3">
    <location>
        <begin position="186"/>
        <end position="200"/>
    </location>
</feature>
<gene>
    <name evidence="5" type="ORF">BT63DRAFT_456209</name>
</gene>
<accession>A0A6A6U8G5</accession>
<dbReference type="Gene3D" id="3.10.350.10">
    <property type="entry name" value="LysM domain"/>
    <property type="match status" value="3"/>
</dbReference>
<dbReference type="InterPro" id="IPR052210">
    <property type="entry name" value="LysM1-like"/>
</dbReference>
<dbReference type="SMART" id="SM00257">
    <property type="entry name" value="LysM"/>
    <property type="match status" value="1"/>
</dbReference>
<dbReference type="PROSITE" id="PS51782">
    <property type="entry name" value="LYSM"/>
    <property type="match status" value="1"/>
</dbReference>
<dbReference type="OrthoDB" id="2281372at2759"/>
<feature type="compositionally biased region" description="Pro residues" evidence="3">
    <location>
        <begin position="108"/>
        <end position="118"/>
    </location>
</feature>
<reference evidence="5" key="1">
    <citation type="journal article" date="2020" name="Stud. Mycol.">
        <title>101 Dothideomycetes genomes: a test case for predicting lifestyles and emergence of pathogens.</title>
        <authorList>
            <person name="Haridas S."/>
            <person name="Albert R."/>
            <person name="Binder M."/>
            <person name="Bloem J."/>
            <person name="Labutti K."/>
            <person name="Salamov A."/>
            <person name="Andreopoulos B."/>
            <person name="Baker S."/>
            <person name="Barry K."/>
            <person name="Bills G."/>
            <person name="Bluhm B."/>
            <person name="Cannon C."/>
            <person name="Castanera R."/>
            <person name="Culley D."/>
            <person name="Daum C."/>
            <person name="Ezra D."/>
            <person name="Gonzalez J."/>
            <person name="Henrissat B."/>
            <person name="Kuo A."/>
            <person name="Liang C."/>
            <person name="Lipzen A."/>
            <person name="Lutzoni F."/>
            <person name="Magnuson J."/>
            <person name="Mondo S."/>
            <person name="Nolan M."/>
            <person name="Ohm R."/>
            <person name="Pangilinan J."/>
            <person name="Park H.-J."/>
            <person name="Ramirez L."/>
            <person name="Alfaro M."/>
            <person name="Sun H."/>
            <person name="Tritt A."/>
            <person name="Yoshinaga Y."/>
            <person name="Zwiers L.-H."/>
            <person name="Turgeon B."/>
            <person name="Goodwin S."/>
            <person name="Spatafora J."/>
            <person name="Crous P."/>
            <person name="Grigoriev I."/>
        </authorList>
    </citation>
    <scope>NUCLEOTIDE SEQUENCE</scope>
    <source>
        <strain evidence="5">CBS 115976</strain>
    </source>
</reference>
<dbReference type="InterPro" id="IPR036779">
    <property type="entry name" value="LysM_dom_sf"/>
</dbReference>
<keyword evidence="2" id="KW-0843">Virulence</keyword>
<evidence type="ECO:0000256" key="3">
    <source>
        <dbReference type="SAM" id="MobiDB-lite"/>
    </source>
</evidence>
<evidence type="ECO:0000259" key="4">
    <source>
        <dbReference type="PROSITE" id="PS51782"/>
    </source>
</evidence>
<evidence type="ECO:0000313" key="6">
    <source>
        <dbReference type="Proteomes" id="UP000799302"/>
    </source>
</evidence>
<dbReference type="AlphaFoldDB" id="A0A6A6U8G5"/>
<evidence type="ECO:0000313" key="5">
    <source>
        <dbReference type="EMBL" id="KAF2668565.1"/>
    </source>
</evidence>
<feature type="domain" description="LysM" evidence="4">
    <location>
        <begin position="130"/>
        <end position="178"/>
    </location>
</feature>
<sequence length="272" mass="29210">MLSLILSFALGVQALVVEVQSSADGCSRKWHINEGSVISCQTLQNSFSISKEDFYSWNPSAEQDCKLPQLPVGREYCIASKDQITGPKPPAKASPTPSPPAASNTPTKQPPAASPPPDASSSKYKPGCSKFYDVVEGDTCWKIANEKLSPKSSVDEIRNLNPFLNNYCSIQPGIKLCIATGGPIPPSQPTQAPAPAPPGNSLPSPIWSGSLPPSKCKEYRQVRHREDCSLIEADFGLNHIVFQILNPGIDSGCANVMAGFYVCVALKPDVRR</sequence>
<dbReference type="EMBL" id="MU004236">
    <property type="protein sequence ID" value="KAF2668565.1"/>
    <property type="molecule type" value="Genomic_DNA"/>
</dbReference>
<keyword evidence="1" id="KW-0147">Chitin-binding</keyword>